<evidence type="ECO:0000313" key="10">
    <source>
        <dbReference type="EMBL" id="KFF30748.1"/>
    </source>
</evidence>
<feature type="region of interest" description="Disordered" evidence="7">
    <location>
        <begin position="1"/>
        <end position="45"/>
    </location>
</feature>
<gene>
    <name evidence="10" type="ORF">BBOMB_0054</name>
</gene>
<dbReference type="STRING" id="1341695.BBOMB_0054"/>
<organism evidence="10 11">
    <name type="scientific">Bifidobacterium bombi DSM 19703</name>
    <dbReference type="NCBI Taxonomy" id="1341695"/>
    <lineage>
        <taxon>Bacteria</taxon>
        <taxon>Bacillati</taxon>
        <taxon>Actinomycetota</taxon>
        <taxon>Actinomycetes</taxon>
        <taxon>Bifidobacteriales</taxon>
        <taxon>Bifidobacteriaceae</taxon>
        <taxon>Bifidobacterium</taxon>
    </lineage>
</organism>
<feature type="compositionally biased region" description="Basic and acidic residues" evidence="7">
    <location>
        <begin position="152"/>
        <end position="161"/>
    </location>
</feature>
<dbReference type="Pfam" id="PF02687">
    <property type="entry name" value="FtsX"/>
    <property type="match status" value="1"/>
</dbReference>
<name>A0A086BP84_9BIFI</name>
<dbReference type="eggNOG" id="COG0577">
    <property type="taxonomic scope" value="Bacteria"/>
</dbReference>
<feature type="domain" description="ABC3 transporter permease C-terminal" evidence="9">
    <location>
        <begin position="356"/>
        <end position="470"/>
    </location>
</feature>
<feature type="compositionally biased region" description="Polar residues" evidence="7">
    <location>
        <begin position="134"/>
        <end position="151"/>
    </location>
</feature>
<dbReference type="PANTHER" id="PTHR30572">
    <property type="entry name" value="MEMBRANE COMPONENT OF TRANSPORTER-RELATED"/>
    <property type="match status" value="1"/>
</dbReference>
<dbReference type="GO" id="GO:0022857">
    <property type="term" value="F:transmembrane transporter activity"/>
    <property type="evidence" value="ECO:0007669"/>
    <property type="project" value="TreeGrafter"/>
</dbReference>
<evidence type="ECO:0000256" key="4">
    <source>
        <dbReference type="ARBA" id="ARBA00022989"/>
    </source>
</evidence>
<evidence type="ECO:0000256" key="1">
    <source>
        <dbReference type="ARBA" id="ARBA00004651"/>
    </source>
</evidence>
<feature type="transmembrane region" description="Helical" evidence="8">
    <location>
        <begin position="67"/>
        <end position="92"/>
    </location>
</feature>
<keyword evidence="3 8" id="KW-0812">Transmembrane</keyword>
<dbReference type="AlphaFoldDB" id="A0A086BP84"/>
<keyword evidence="2" id="KW-1003">Cell membrane</keyword>
<comment type="subcellular location">
    <subcellularLocation>
        <location evidence="1">Cell membrane</location>
        <topology evidence="1">Multi-pass membrane protein</topology>
    </subcellularLocation>
</comment>
<protein>
    <submittedName>
        <fullName evidence="10">ABC transporter, permease protein</fullName>
    </submittedName>
</protein>
<proteinExistence type="inferred from homology"/>
<feature type="compositionally biased region" description="Basic residues" evidence="7">
    <location>
        <begin position="1"/>
        <end position="10"/>
    </location>
</feature>
<evidence type="ECO:0000313" key="11">
    <source>
        <dbReference type="Proteomes" id="UP000028730"/>
    </source>
</evidence>
<keyword evidence="5 8" id="KW-0472">Membrane</keyword>
<comment type="caution">
    <text evidence="10">The sequence shown here is derived from an EMBL/GenBank/DDBJ whole genome shotgun (WGS) entry which is preliminary data.</text>
</comment>
<keyword evidence="11" id="KW-1185">Reference proteome</keyword>
<feature type="transmembrane region" description="Helical" evidence="8">
    <location>
        <begin position="397"/>
        <end position="423"/>
    </location>
</feature>
<dbReference type="GO" id="GO:0005886">
    <property type="term" value="C:plasma membrane"/>
    <property type="evidence" value="ECO:0007669"/>
    <property type="project" value="UniProtKB-SubCell"/>
</dbReference>
<evidence type="ECO:0000256" key="6">
    <source>
        <dbReference type="ARBA" id="ARBA00038076"/>
    </source>
</evidence>
<dbReference type="PANTHER" id="PTHR30572:SF4">
    <property type="entry name" value="ABC TRANSPORTER PERMEASE YTRF"/>
    <property type="match status" value="1"/>
</dbReference>
<evidence type="ECO:0000256" key="7">
    <source>
        <dbReference type="SAM" id="MobiDB-lite"/>
    </source>
</evidence>
<evidence type="ECO:0000256" key="5">
    <source>
        <dbReference type="ARBA" id="ARBA00023136"/>
    </source>
</evidence>
<dbReference type="InterPro" id="IPR003838">
    <property type="entry name" value="ABC3_permease_C"/>
</dbReference>
<dbReference type="InterPro" id="IPR050250">
    <property type="entry name" value="Macrolide_Exporter_MacB"/>
</dbReference>
<dbReference type="EMBL" id="ATLK01000001">
    <property type="protein sequence ID" value="KFF30748.1"/>
    <property type="molecule type" value="Genomic_DNA"/>
</dbReference>
<evidence type="ECO:0000256" key="8">
    <source>
        <dbReference type="SAM" id="Phobius"/>
    </source>
</evidence>
<keyword evidence="4 8" id="KW-1133">Transmembrane helix</keyword>
<feature type="transmembrane region" description="Helical" evidence="8">
    <location>
        <begin position="353"/>
        <end position="377"/>
    </location>
</feature>
<feature type="region of interest" description="Disordered" evidence="7">
    <location>
        <begin position="115"/>
        <end position="162"/>
    </location>
</feature>
<evidence type="ECO:0000256" key="3">
    <source>
        <dbReference type="ARBA" id="ARBA00022692"/>
    </source>
</evidence>
<accession>A0A086BP84</accession>
<dbReference type="Proteomes" id="UP000028730">
    <property type="component" value="Unassembled WGS sequence"/>
</dbReference>
<reference evidence="10 11" key="1">
    <citation type="journal article" date="2014" name="Appl. Environ. Microbiol.">
        <title>Genomic encyclopedia of type strains of the genus Bifidobacterium.</title>
        <authorList>
            <person name="Milani C."/>
            <person name="Lugli G.A."/>
            <person name="Duranti S."/>
            <person name="Turroni F."/>
            <person name="Bottacini F."/>
            <person name="Mangifesta M."/>
            <person name="Sanchez B."/>
            <person name="Viappiani A."/>
            <person name="Mancabelli L."/>
            <person name="Taminiau B."/>
            <person name="Delcenserie V."/>
            <person name="Barrangou R."/>
            <person name="Margolles A."/>
            <person name="van Sinderen D."/>
            <person name="Ventura M."/>
        </authorList>
    </citation>
    <scope>NUCLEOTIDE SEQUENCE [LARGE SCALE GENOMIC DNA]</scope>
    <source>
        <strain evidence="10 11">DSM 19703</strain>
    </source>
</reference>
<evidence type="ECO:0000256" key="2">
    <source>
        <dbReference type="ARBA" id="ARBA00022475"/>
    </source>
</evidence>
<sequence>MAGKQRMRTLRRSEDEGDSMAETGHAPQLGPVEEPDMRSSQKGGHMTNRRMFFSMLFGAVFRRRSRALMAVIASAVGAATLFCLVSVCIMVPKQMAQDMRSYGANLIVTSVHADEDGASHRSSNAMQSGGHGAQTESSGADQSPSEQAQDSTRQREAKGIDADQVLAVGRKVRRVAPAQSASYRYETMRINSTPYTIAGIDPAQVRSLNRHWEVEGKWPTDGNLMIGQNLAQTLGAQIGTVITITYKTGDAPKTGAGTWSMPKENKIQYRIGGIVSTGGNEDDIVYATAADVDQLTGVRRGADVVEFSSQATGDSLAALTEAVNRDAGLDLKAQQVTQITSADTRITTMLRTLFWIVSLVVLALMLVGVGTTISSIVSQRRNEIGLRKALGASSRSIGVEFFAESALYGLFGGFLGTAIGYGFARWLSVSVFDHAIGFSWPLGIGSVAFTMMVAVLASIPPVGRATRIEPAVVLSEE</sequence>
<evidence type="ECO:0000259" key="9">
    <source>
        <dbReference type="Pfam" id="PF02687"/>
    </source>
</evidence>
<comment type="similarity">
    <text evidence="6">Belongs to the ABC-4 integral membrane protein family.</text>
</comment>
<feature type="transmembrane region" description="Helical" evidence="8">
    <location>
        <begin position="435"/>
        <end position="457"/>
    </location>
</feature>